<proteinExistence type="predicted"/>
<dbReference type="Proteomes" id="UP000606274">
    <property type="component" value="Unassembled WGS sequence"/>
</dbReference>
<protein>
    <submittedName>
        <fullName evidence="2">Uncharacterized protein</fullName>
    </submittedName>
</protein>
<evidence type="ECO:0000313" key="2">
    <source>
        <dbReference type="EMBL" id="KAF7694141.1"/>
    </source>
</evidence>
<dbReference type="AlphaFoldDB" id="A0A8T0AQ86"/>
<name>A0A8T0AQ86_SILME</name>
<evidence type="ECO:0000256" key="1">
    <source>
        <dbReference type="SAM" id="MobiDB-lite"/>
    </source>
</evidence>
<evidence type="ECO:0000313" key="3">
    <source>
        <dbReference type="Proteomes" id="UP000606274"/>
    </source>
</evidence>
<keyword evidence="3" id="KW-1185">Reference proteome</keyword>
<organism evidence="2 3">
    <name type="scientific">Silurus meridionalis</name>
    <name type="common">Southern catfish</name>
    <name type="synonym">Silurus soldatovi meridionalis</name>
    <dbReference type="NCBI Taxonomy" id="175797"/>
    <lineage>
        <taxon>Eukaryota</taxon>
        <taxon>Metazoa</taxon>
        <taxon>Chordata</taxon>
        <taxon>Craniata</taxon>
        <taxon>Vertebrata</taxon>
        <taxon>Euteleostomi</taxon>
        <taxon>Actinopterygii</taxon>
        <taxon>Neopterygii</taxon>
        <taxon>Teleostei</taxon>
        <taxon>Ostariophysi</taxon>
        <taxon>Siluriformes</taxon>
        <taxon>Siluridae</taxon>
        <taxon>Silurus</taxon>
    </lineage>
</organism>
<sequence length="110" mass="12314">MDQVQLDLFIVITRSSVFPIQDIDFQTKVSLGRPDNDASSAFKKLSSEPVRTGAGPPIKPFEEGMAEVFRQFMHVQEQQEQCYLQALQTLQETMQQAIQPASLSLGLESP</sequence>
<reference evidence="2" key="1">
    <citation type="submission" date="2020-08" db="EMBL/GenBank/DDBJ databases">
        <title>Chromosome-level assembly of Southern catfish (Silurus meridionalis) provides insights into visual adaptation to the nocturnal and benthic lifestyles.</title>
        <authorList>
            <person name="Zhang Y."/>
            <person name="Wang D."/>
            <person name="Peng Z."/>
        </authorList>
    </citation>
    <scope>NUCLEOTIDE SEQUENCE</scope>
    <source>
        <strain evidence="2">SWU-2019-XX</strain>
        <tissue evidence="2">Muscle</tissue>
    </source>
</reference>
<gene>
    <name evidence="2" type="ORF">HF521_007894</name>
</gene>
<feature type="region of interest" description="Disordered" evidence="1">
    <location>
        <begin position="33"/>
        <end position="58"/>
    </location>
</feature>
<comment type="caution">
    <text evidence="2">The sequence shown here is derived from an EMBL/GenBank/DDBJ whole genome shotgun (WGS) entry which is preliminary data.</text>
</comment>
<accession>A0A8T0AQ86</accession>
<dbReference type="EMBL" id="JABFDY010000018">
    <property type="protein sequence ID" value="KAF7694141.1"/>
    <property type="molecule type" value="Genomic_DNA"/>
</dbReference>